<keyword evidence="4" id="KW-1185">Reference proteome</keyword>
<keyword evidence="2" id="KW-1133">Transmembrane helix</keyword>
<feature type="non-terminal residue" evidence="3">
    <location>
        <position position="493"/>
    </location>
</feature>
<comment type="caution">
    <text evidence="3">The sequence shown here is derived from an EMBL/GenBank/DDBJ whole genome shotgun (WGS) entry which is preliminary data.</text>
</comment>
<evidence type="ECO:0000313" key="3">
    <source>
        <dbReference type="EMBL" id="GIL78592.1"/>
    </source>
</evidence>
<accession>A0A8J4FJ79</accession>
<feature type="region of interest" description="Disordered" evidence="1">
    <location>
        <begin position="400"/>
        <end position="439"/>
    </location>
</feature>
<sequence length="493" mass="50804">SPQPPLSPAPPLPPSPPPAPPPSPPQPPPPYPPVPSPAAPSHPPPSYPPPDPPSPPYPFPPRPSPPPSPGPAPPSPRPPSPLPPSPRPPPSPSSPPPTPRPPALPRQPRPPSPPPPPPFLSTLNIPPPMINETSPSAVLYINQSVLVEDPINSNGNTQPLTTANITALFPDAANVTVSDHKVSFPLGVVRLGAGGSGCDDAFVVKVRGQLLRRLTLTEQQIVRLECTEADTPADSPPPAESGRRRSVLQGTPAAPATPQTQPVLATLSAAPWAPPPPRATCKSPGPDAASLALAIDLSLPPETNTTAASITIAEILATWSAPANNDTEDAANGMLICGPPGLDMFRSSTSVNVTYAVPLSTQGAVQYGPQCDGSTSASPSELVSGQVGCLMVVIPSVVDGGQPSREVTSPPPRPSSGTTSALPSSADGNAPGSSDATASKGKKRSSLLMLIIIVAACVLMLALCTLLVVVLVRRRRRRRKEEREAERRASSND</sequence>
<dbReference type="EMBL" id="BNCP01000013">
    <property type="protein sequence ID" value="GIL78592.1"/>
    <property type="molecule type" value="Genomic_DNA"/>
</dbReference>
<organism evidence="3 4">
    <name type="scientific">Volvox reticuliferus</name>
    <dbReference type="NCBI Taxonomy" id="1737510"/>
    <lineage>
        <taxon>Eukaryota</taxon>
        <taxon>Viridiplantae</taxon>
        <taxon>Chlorophyta</taxon>
        <taxon>core chlorophytes</taxon>
        <taxon>Chlorophyceae</taxon>
        <taxon>CS clade</taxon>
        <taxon>Chlamydomonadales</taxon>
        <taxon>Volvocaceae</taxon>
        <taxon>Volvox</taxon>
    </lineage>
</organism>
<feature type="region of interest" description="Disordered" evidence="1">
    <location>
        <begin position="227"/>
        <end position="259"/>
    </location>
</feature>
<reference evidence="3" key="1">
    <citation type="journal article" date="2021" name="Proc. Natl. Acad. Sci. U.S.A.">
        <title>Three genomes in the algal genus Volvox reveal the fate of a haploid sex-determining region after a transition to homothallism.</title>
        <authorList>
            <person name="Yamamoto K."/>
            <person name="Hamaji T."/>
            <person name="Kawai-Toyooka H."/>
            <person name="Matsuzaki R."/>
            <person name="Takahashi F."/>
            <person name="Nishimura Y."/>
            <person name="Kawachi M."/>
            <person name="Noguchi H."/>
            <person name="Minakuchi Y."/>
            <person name="Umen J.G."/>
            <person name="Toyoda A."/>
            <person name="Nozaki H."/>
        </authorList>
    </citation>
    <scope>NUCLEOTIDE SEQUENCE</scope>
    <source>
        <strain evidence="3">NIES-3786</strain>
    </source>
</reference>
<feature type="compositionally biased region" description="Polar residues" evidence="1">
    <location>
        <begin position="421"/>
        <end position="437"/>
    </location>
</feature>
<dbReference type="Proteomes" id="UP000747110">
    <property type="component" value="Unassembled WGS sequence"/>
</dbReference>
<dbReference type="AlphaFoldDB" id="A0A8J4FJ79"/>
<dbReference type="OrthoDB" id="10686072at2759"/>
<dbReference type="PRINTS" id="PR01217">
    <property type="entry name" value="PRICHEXTENSN"/>
</dbReference>
<gene>
    <name evidence="3" type="ORF">Vretifemale_8000</name>
</gene>
<evidence type="ECO:0000256" key="1">
    <source>
        <dbReference type="SAM" id="MobiDB-lite"/>
    </source>
</evidence>
<feature type="region of interest" description="Disordered" evidence="1">
    <location>
        <begin position="1"/>
        <end position="129"/>
    </location>
</feature>
<keyword evidence="2" id="KW-0472">Membrane</keyword>
<evidence type="ECO:0000313" key="4">
    <source>
        <dbReference type="Proteomes" id="UP000747110"/>
    </source>
</evidence>
<protein>
    <submittedName>
        <fullName evidence="3">Uncharacterized protein</fullName>
    </submittedName>
</protein>
<keyword evidence="2" id="KW-0812">Transmembrane</keyword>
<feature type="non-terminal residue" evidence="3">
    <location>
        <position position="1"/>
    </location>
</feature>
<name>A0A8J4FJ79_9CHLO</name>
<feature type="transmembrane region" description="Helical" evidence="2">
    <location>
        <begin position="447"/>
        <end position="472"/>
    </location>
</feature>
<evidence type="ECO:0000256" key="2">
    <source>
        <dbReference type="SAM" id="Phobius"/>
    </source>
</evidence>
<proteinExistence type="predicted"/>